<dbReference type="Pfam" id="PF00207">
    <property type="entry name" value="A2M"/>
    <property type="match status" value="1"/>
</dbReference>
<feature type="chain" id="PRO_5045745969" evidence="3">
    <location>
        <begin position="22"/>
        <end position="2075"/>
    </location>
</feature>
<feature type="compositionally biased region" description="Acidic residues" evidence="2">
    <location>
        <begin position="573"/>
        <end position="592"/>
    </location>
</feature>
<dbReference type="Gene3D" id="2.170.130.10">
    <property type="entry name" value="TonB-dependent receptor, plug domain"/>
    <property type="match status" value="1"/>
</dbReference>
<dbReference type="InterPro" id="IPR037066">
    <property type="entry name" value="Plug_dom_sf"/>
</dbReference>
<dbReference type="InterPro" id="IPR012910">
    <property type="entry name" value="Plug_dom"/>
</dbReference>
<name>A0ABP8FUX3_9SPHI</name>
<evidence type="ECO:0000256" key="3">
    <source>
        <dbReference type="SAM" id="SignalP"/>
    </source>
</evidence>
<dbReference type="Gene3D" id="2.60.40.1930">
    <property type="match status" value="1"/>
</dbReference>
<dbReference type="InterPro" id="IPR002890">
    <property type="entry name" value="MG2"/>
</dbReference>
<proteinExistence type="inferred from homology"/>
<dbReference type="Pfam" id="PF01835">
    <property type="entry name" value="MG2"/>
    <property type="match status" value="1"/>
</dbReference>
<evidence type="ECO:0000313" key="6">
    <source>
        <dbReference type="Proteomes" id="UP001500582"/>
    </source>
</evidence>
<feature type="region of interest" description="Disordered" evidence="2">
    <location>
        <begin position="565"/>
        <end position="592"/>
    </location>
</feature>
<accession>A0ABP8FUX3</accession>
<reference evidence="6" key="1">
    <citation type="journal article" date="2019" name="Int. J. Syst. Evol. Microbiol.">
        <title>The Global Catalogue of Microorganisms (GCM) 10K type strain sequencing project: providing services to taxonomists for standard genome sequencing and annotation.</title>
        <authorList>
            <consortium name="The Broad Institute Genomics Platform"/>
            <consortium name="The Broad Institute Genome Sequencing Center for Infectious Disease"/>
            <person name="Wu L."/>
            <person name="Ma J."/>
        </authorList>
    </citation>
    <scope>NUCLEOTIDE SEQUENCE [LARGE SCALE GENOMIC DNA]</scope>
    <source>
        <strain evidence="6">JCM 17705</strain>
    </source>
</reference>
<dbReference type="Gene3D" id="1.50.10.20">
    <property type="match status" value="1"/>
</dbReference>
<protein>
    <submittedName>
        <fullName evidence="5">Alpha-2-macroglobulin family protein</fullName>
    </submittedName>
</protein>
<dbReference type="EMBL" id="BAABFT010000001">
    <property type="protein sequence ID" value="GAA4311402.1"/>
    <property type="molecule type" value="Genomic_DNA"/>
</dbReference>
<comment type="similarity">
    <text evidence="1">Belongs to the protease inhibitor I39 (alpha-2-macroglobulin) family. Bacterial alpha-2-macroglobulin subfamily.</text>
</comment>
<keyword evidence="6" id="KW-1185">Reference proteome</keyword>
<dbReference type="PANTHER" id="PTHR40094:SF1">
    <property type="entry name" value="UBIQUITIN DOMAIN-CONTAINING PROTEIN"/>
    <property type="match status" value="1"/>
</dbReference>
<dbReference type="RefSeq" id="WP_345209543.1">
    <property type="nucleotide sequence ID" value="NZ_BAABFT010000001.1"/>
</dbReference>
<dbReference type="SMART" id="SM01360">
    <property type="entry name" value="A2M"/>
    <property type="match status" value="1"/>
</dbReference>
<dbReference type="Pfam" id="PF07715">
    <property type="entry name" value="Plug"/>
    <property type="match status" value="1"/>
</dbReference>
<gene>
    <name evidence="5" type="ORF">GCM10023149_06390</name>
</gene>
<organism evidence="5 6">
    <name type="scientific">Mucilaginibacter gynuensis</name>
    <dbReference type="NCBI Taxonomy" id="1302236"/>
    <lineage>
        <taxon>Bacteria</taxon>
        <taxon>Pseudomonadati</taxon>
        <taxon>Bacteroidota</taxon>
        <taxon>Sphingobacteriia</taxon>
        <taxon>Sphingobacteriales</taxon>
        <taxon>Sphingobacteriaceae</taxon>
        <taxon>Mucilaginibacter</taxon>
    </lineage>
</organism>
<feature type="domain" description="Alpha-2-macroglobulin" evidence="4">
    <location>
        <begin position="1325"/>
        <end position="1415"/>
    </location>
</feature>
<dbReference type="Proteomes" id="UP001500582">
    <property type="component" value="Unassembled WGS sequence"/>
</dbReference>
<evidence type="ECO:0000313" key="5">
    <source>
        <dbReference type="EMBL" id="GAA4311402.1"/>
    </source>
</evidence>
<evidence type="ECO:0000256" key="1">
    <source>
        <dbReference type="ARBA" id="ARBA00010556"/>
    </source>
</evidence>
<dbReference type="SUPFAM" id="SSF56935">
    <property type="entry name" value="Porins"/>
    <property type="match status" value="1"/>
</dbReference>
<comment type="caution">
    <text evidence="5">The sequence shown here is derived from an EMBL/GenBank/DDBJ whole genome shotgun (WGS) entry which is preliminary data.</text>
</comment>
<dbReference type="InterPro" id="IPR051802">
    <property type="entry name" value="YfhM-like"/>
</dbReference>
<dbReference type="PANTHER" id="PTHR40094">
    <property type="entry name" value="ALPHA-2-MACROGLOBULIN HOMOLOG"/>
    <property type="match status" value="1"/>
</dbReference>
<keyword evidence="3" id="KW-0732">Signal</keyword>
<evidence type="ECO:0000259" key="4">
    <source>
        <dbReference type="SMART" id="SM01360"/>
    </source>
</evidence>
<dbReference type="InterPro" id="IPR041246">
    <property type="entry name" value="Bact_MG10"/>
</dbReference>
<dbReference type="InterPro" id="IPR001599">
    <property type="entry name" value="Macroglobln_a2"/>
</dbReference>
<evidence type="ECO:0000256" key="2">
    <source>
        <dbReference type="SAM" id="MobiDB-lite"/>
    </source>
</evidence>
<feature type="signal peptide" evidence="3">
    <location>
        <begin position="1"/>
        <end position="21"/>
    </location>
</feature>
<sequence length="2075" mass="231991">MLKNLLITPVLLILLLGNAFSQIPTGANVWPDIESDIKWKNNLQDTRQKLLSMQQKAIKTNDDITHARCLYSLLKISDQITEDSLYFRNSAFIDTLLNSKSASLKLKTMLHLLQAQRLAGFGNKYLRFKRETYQTPKLPNNYAALSNARLDSMAYSHIATAAKINPFKGFIADLLWLSSTPDVFLFDGAGFKDVIYAEQVAMASKNNSTNDELWIKLPSPAFRARLDSVATYAKNKLPVLASYQQWMQANKGDEQKVSFIESLARKYAWMKTDQDSLNTLHYTRYLNECLKSPYPAVKAHGIYQLCLLWNKDGKRYYSNDDESYSWRAGNSWYAKFNTKYKNCLQQALKLYNDNEALLSNYRPFYKVLYIMKQQILAPDINIDTRTNVLPGKSFVAHVKYKNTAHLYYRLIPTGVDAPQIINKLNVTKQLLEIKPVAENSIALPGTDDFNTHVAFLKLPQLAIGHYHLIFSDSQLKPGMRFAHQIKIEISNIASFNDDNRVYVVNRETGVPIPGADVKIYSYDGNTNTYSLLGNKTVVADGSVIIPYENRAKKLVISNGKDTTEYQYSARENDEPDDIYEKDEDDNEEEEDSGLAEYYEDNIKVHLFTDRSIYRPGQQVHYKALFITKNPETDQPMLLSRDNLKPGYAKKNFDKWIKDIGEKVMLENPFSKTVDSAAIAINEFGSFAGTFTIPKTAATGDWEINVGGLDMDYQNRGEFKVEEYKRPTFELVLEKPRKMVKIGEPFNIKIKAHPFSGANMNNLPVKYTITRYYGSMVVERLSKKRAQLPYDYKLIDSTGTTDANGDVSITINDSLLKQYLFAERPSDISYSIKATATDATGETIELSEYVSVPVLPVKINIKLEKLYDIVKIPGFNVTTTANFEGNVDRKVEVKLYKLSSSKGAVYNYTTVDQWLYPQADWQKWFPHIDLNDAPKDTVLVWQTTINTAADNILRLPAGKLSAGEYQLIATCNDGGELSGKSEYDFSLFNSQSKEYAGDADELNFLPVNSVKPGDVLTWHTAADSKTYSVYQVQYIALKKKIPQIRTIYQHITEEKGIRIFRFRIPADAATGKVLLARAYVKDNYLYTVEQTAYLWEPREAEPEIIVEKYRKVMVPGAKESITLSVKTKSENVAAEILTTLYDVTLDKLNQHQWSKPNLEKEQLYLNNNWERTLVNNAIAGDAGSRIPTNNENGGYFKTDTTAYLQGKVSGLNITNASGLNEVVVVAYGVATSRSLTSSMVTIRGNATLAGIGKILTIVDGVVVETDLKDIDASKITEAIILKGADASALYGARAAQGVLVISTKGRIVLPQPEPPVVKVRKNFNETAFFFPQVHADAKGYYTFSFTMPESATEWNWKILAHTRNAKFAYAERKLQTQLNLMVQPNIPRLLYQGDKIKLQSRVSNLDTTAINGTVTCKIEDAVTGEDITAKLVAEKDKAFNLGKKSSGSWAFMLNVPASQTNPLKIVISAATKGAADAEEHIIPVASSRLFIRQSLPLNFNNKTQLSIPSVKLPVNASLFGIGLSIGQKPQATLINALPWLANYSYNCAEQTFNKLRAQATAVSLIRTDTSLQAAYSKAASAAKTDTATAVLPDELADETMPWLGAANQTAKQQKQLLLLFDTLKTNAGIKLHQERLYKLQQGDGGLAWFDGGKSSDYISAYVLAGVGQMKQRGWYYKAGEINAYEAWLNRLTDYVQQRFTQANDSFKGEDKLYLLYALGYWRTSAQTVLFADRLNEVLTTEWRGVDQTDLERLSLLIINTLRYTRAGSILHKKALSQLESIRQQAIVDNENGMRWKALADADELNNSAEETVAMLSEAFGLAGKNEKIDAGIIKWLLTAKTEDRWSTTKGTAAAIGMLQKQQGEVLGKTKTISAVIAGKQVTVSDGLLDGVPSAFIRTGDLPSNITFTDNNQNTRGAVTWYYFAEPSGADTVNKVVKISRQLYIRDKSGKQILLQPNAVLKTGDKLTVKLSINAGKRLKFVYINDPRSAAFEPNQLQSGYEYGDGLSYYQSVRDAGMQFFTEAIPRGVSTITYDLVVAHEGQFTAGPVSLQCMYQPSIAAYSSAMQVTTTAQAEQK</sequence>
<dbReference type="Pfam" id="PF17973">
    <property type="entry name" value="bMG10"/>
    <property type="match status" value="1"/>
</dbReference>